<proteinExistence type="predicted"/>
<dbReference type="PANTHER" id="PTHR36930:SF1">
    <property type="entry name" value="MOSC DOMAIN-CONTAINING PROTEIN"/>
    <property type="match status" value="1"/>
</dbReference>
<dbReference type="GO" id="GO:0003824">
    <property type="term" value="F:catalytic activity"/>
    <property type="evidence" value="ECO:0007669"/>
    <property type="project" value="InterPro"/>
</dbReference>
<dbReference type="Gene3D" id="2.40.33.20">
    <property type="entry name" value="PK beta-barrel domain-like"/>
    <property type="match status" value="1"/>
</dbReference>
<accession>A0A1I5QV39</accession>
<reference evidence="2 3" key="1">
    <citation type="submission" date="2016-10" db="EMBL/GenBank/DDBJ databases">
        <authorList>
            <person name="de Groot N.N."/>
        </authorList>
    </citation>
    <scope>NUCLEOTIDE SEQUENCE [LARGE SCALE GENOMIC DNA]</scope>
    <source>
        <strain evidence="3">E92,LMG 26720,CCM 7988</strain>
    </source>
</reference>
<gene>
    <name evidence="2" type="ORF">SAMN04515674_103380</name>
</gene>
<dbReference type="EMBL" id="FOXH01000003">
    <property type="protein sequence ID" value="SFP50102.1"/>
    <property type="molecule type" value="Genomic_DNA"/>
</dbReference>
<dbReference type="InterPro" id="IPR005302">
    <property type="entry name" value="MoCF_Sase_C"/>
</dbReference>
<organism evidence="2 3">
    <name type="scientific">Pseudarcicella hirudinis</name>
    <dbReference type="NCBI Taxonomy" id="1079859"/>
    <lineage>
        <taxon>Bacteria</taxon>
        <taxon>Pseudomonadati</taxon>
        <taxon>Bacteroidota</taxon>
        <taxon>Cytophagia</taxon>
        <taxon>Cytophagales</taxon>
        <taxon>Flectobacillaceae</taxon>
        <taxon>Pseudarcicella</taxon>
    </lineage>
</organism>
<dbReference type="PANTHER" id="PTHR36930">
    <property type="entry name" value="METAL-SULFUR CLUSTER BIOSYNTHESIS PROTEINS YUAD-RELATED"/>
    <property type="match status" value="1"/>
</dbReference>
<protein>
    <recommendedName>
        <fullName evidence="1">MOSC domain-containing protein</fullName>
    </recommendedName>
</protein>
<dbReference type="AlphaFoldDB" id="A0A1I5QV39"/>
<evidence type="ECO:0000259" key="1">
    <source>
        <dbReference type="PROSITE" id="PS51340"/>
    </source>
</evidence>
<keyword evidence="3" id="KW-1185">Reference proteome</keyword>
<dbReference type="GO" id="GO:0030151">
    <property type="term" value="F:molybdenum ion binding"/>
    <property type="evidence" value="ECO:0007669"/>
    <property type="project" value="InterPro"/>
</dbReference>
<name>A0A1I5QV39_9BACT</name>
<evidence type="ECO:0000313" key="3">
    <source>
        <dbReference type="Proteomes" id="UP000199306"/>
    </source>
</evidence>
<dbReference type="InterPro" id="IPR052716">
    <property type="entry name" value="MOSC_domain"/>
</dbReference>
<dbReference type="Pfam" id="PF03473">
    <property type="entry name" value="MOSC"/>
    <property type="match status" value="1"/>
</dbReference>
<dbReference type="STRING" id="1079859.SAMN04515674_103380"/>
<dbReference type="RefSeq" id="WP_092014706.1">
    <property type="nucleotide sequence ID" value="NZ_FOXH01000003.1"/>
</dbReference>
<evidence type="ECO:0000313" key="2">
    <source>
        <dbReference type="EMBL" id="SFP50102.1"/>
    </source>
</evidence>
<dbReference type="PROSITE" id="PS51340">
    <property type="entry name" value="MOSC"/>
    <property type="match status" value="1"/>
</dbReference>
<dbReference type="SUPFAM" id="SSF50800">
    <property type="entry name" value="PK beta-barrel domain-like"/>
    <property type="match status" value="1"/>
</dbReference>
<dbReference type="InterPro" id="IPR011037">
    <property type="entry name" value="Pyrv_Knase-like_insert_dom_sf"/>
</dbReference>
<dbReference type="Proteomes" id="UP000199306">
    <property type="component" value="Unassembled WGS sequence"/>
</dbReference>
<dbReference type="OrthoDB" id="9808413at2"/>
<dbReference type="GO" id="GO:0030170">
    <property type="term" value="F:pyridoxal phosphate binding"/>
    <property type="evidence" value="ECO:0007669"/>
    <property type="project" value="InterPro"/>
</dbReference>
<sequence length="191" mass="21460">MKFKKESQIEAFVVGVFISETPKSLISTSYSGIDISLEGFSGDKHSGFGRKTDARDTHRYKKGTVVWNSRQWSAVSVEELQFVREKMDLPELLPEWLGANLCIQGIPAFTQLKPLTQLLFISKTNEETSLIVYEENFPCIGPARVIESQFDFKAKVPFVKAAMGKRGLVGWVEKAGRISIGDRVEVWSPQV</sequence>
<feature type="domain" description="MOSC" evidence="1">
    <location>
        <begin position="19"/>
        <end position="187"/>
    </location>
</feature>